<dbReference type="PANTHER" id="PTHR30069:SF29">
    <property type="entry name" value="HEMOGLOBIN AND HEMOGLOBIN-HAPTOGLOBIN-BINDING PROTEIN 1-RELATED"/>
    <property type="match status" value="1"/>
</dbReference>
<evidence type="ECO:0000256" key="7">
    <source>
        <dbReference type="ARBA" id="ARBA00023136"/>
    </source>
</evidence>
<keyword evidence="2 10" id="KW-0813">Transport</keyword>
<keyword evidence="6 11" id="KW-0798">TonB box</keyword>
<dbReference type="Pfam" id="PF07715">
    <property type="entry name" value="Plug"/>
    <property type="match status" value="1"/>
</dbReference>
<keyword evidence="3 10" id="KW-1134">Transmembrane beta strand</keyword>
<dbReference type="Proteomes" id="UP001056937">
    <property type="component" value="Chromosome 1"/>
</dbReference>
<keyword evidence="9 10" id="KW-0998">Cell outer membrane</keyword>
<evidence type="ECO:0000256" key="9">
    <source>
        <dbReference type="ARBA" id="ARBA00023237"/>
    </source>
</evidence>
<evidence type="ECO:0000256" key="11">
    <source>
        <dbReference type="RuleBase" id="RU003357"/>
    </source>
</evidence>
<dbReference type="InterPro" id="IPR036942">
    <property type="entry name" value="Beta-barrel_TonB_sf"/>
</dbReference>
<keyword evidence="7 10" id="KW-0472">Membrane</keyword>
<evidence type="ECO:0000256" key="10">
    <source>
        <dbReference type="PROSITE-ProRule" id="PRU01360"/>
    </source>
</evidence>
<evidence type="ECO:0000259" key="13">
    <source>
        <dbReference type="Pfam" id="PF00593"/>
    </source>
</evidence>
<proteinExistence type="inferred from homology"/>
<sequence length="694" mass="72506">MRPARLLRAAPMLVGAPALAQSGGDPPPIIVTGASLARPPGEAAYDVAVIDRDRLTDEASGRLENILRDVAGFAQYRRSDSRSAQPTSQGATLRGLGGNAASRALVLLDGVPLSDPFGGWISFAAIDPERLGLVRVTRGGGAGAAGPGALAGTIELSSATPQQLAPAWLRAGYGSRASREAEAGLSGAMAGGFAFLTASYAAGDGFVPISQATRGPADMAAPYRQISVAGRAVLPIAAEVELQASGLVFTDRRTRGTAFTPNRTEGEDASLRLVGRGRWGFEALAYLQARTFAAGFASLDDGRTRATATLDQYGVPSMGSGGRLEIRPPIAERLTLRLGADGRFVSGETDELYSYVATVPTRRREAGGRAATLGGFAEASWDAAEGLSLTAGGRIDHWQLSHGFLNQQQLATGATLDANRFADRAGWRPTGRGGVAWKPADGPVTLRAAAYLGWRLPTLNELYRLYRVGADAIAANPALAPERLKGVDGGIDYDPLPTLHLAATLFANRLGDAIANVTLAPGPGIFPQVGSVSAAGRYQMRENLDAIVSRGAELDARLALGAWALSASYAFTDARVHASGAARPLDGLRPAQTARHAASATLGWQRRQGVAASATLRYVGPQFEDDQNSLVLRGAVTLDGSLRLPLSRAAAVELRAENLTNTLVMAALSSDGTVERATPRTIWISFRYGNPRGG</sequence>
<comment type="similarity">
    <text evidence="10 11">Belongs to the TonB-dependent receptor family.</text>
</comment>
<keyword evidence="5 12" id="KW-0732">Signal</keyword>
<dbReference type="EMBL" id="CP084930">
    <property type="protein sequence ID" value="USI72083.1"/>
    <property type="molecule type" value="Genomic_DNA"/>
</dbReference>
<feature type="chain" id="PRO_5047193930" evidence="12">
    <location>
        <begin position="21"/>
        <end position="694"/>
    </location>
</feature>
<evidence type="ECO:0000313" key="16">
    <source>
        <dbReference type="Proteomes" id="UP001056937"/>
    </source>
</evidence>
<dbReference type="Gene3D" id="2.170.130.10">
    <property type="entry name" value="TonB-dependent receptor, plug domain"/>
    <property type="match status" value="1"/>
</dbReference>
<feature type="domain" description="TonB-dependent receptor plug" evidence="14">
    <location>
        <begin position="42"/>
        <end position="153"/>
    </location>
</feature>
<evidence type="ECO:0000256" key="6">
    <source>
        <dbReference type="ARBA" id="ARBA00023077"/>
    </source>
</evidence>
<keyword evidence="8 15" id="KW-0675">Receptor</keyword>
<dbReference type="SUPFAM" id="SSF56935">
    <property type="entry name" value="Porins"/>
    <property type="match status" value="1"/>
</dbReference>
<dbReference type="InterPro" id="IPR000531">
    <property type="entry name" value="Beta-barrel_TonB"/>
</dbReference>
<feature type="signal peptide" evidence="12">
    <location>
        <begin position="1"/>
        <end position="20"/>
    </location>
</feature>
<comment type="subcellular location">
    <subcellularLocation>
        <location evidence="1 10">Cell outer membrane</location>
        <topology evidence="1 10">Multi-pass membrane protein</topology>
    </subcellularLocation>
</comment>
<dbReference type="InterPro" id="IPR037066">
    <property type="entry name" value="Plug_dom_sf"/>
</dbReference>
<accession>A0ABY4X5B5</accession>
<evidence type="ECO:0000259" key="14">
    <source>
        <dbReference type="Pfam" id="PF07715"/>
    </source>
</evidence>
<evidence type="ECO:0000256" key="1">
    <source>
        <dbReference type="ARBA" id="ARBA00004571"/>
    </source>
</evidence>
<keyword evidence="4 10" id="KW-0812">Transmembrane</keyword>
<reference evidence="15" key="1">
    <citation type="journal article" date="2022" name="Toxins">
        <title>Genomic Analysis of Sphingopyxis sp. USTB-05 for Biodegrading Cyanobacterial Hepatotoxins.</title>
        <authorList>
            <person name="Liu C."/>
            <person name="Xu Q."/>
            <person name="Zhao Z."/>
            <person name="Zhang H."/>
            <person name="Liu X."/>
            <person name="Yin C."/>
            <person name="Liu Y."/>
            <person name="Yan H."/>
        </authorList>
    </citation>
    <scope>NUCLEOTIDE SEQUENCE</scope>
    <source>
        <strain evidence="15">NBD5</strain>
    </source>
</reference>
<dbReference type="Gene3D" id="2.40.170.20">
    <property type="entry name" value="TonB-dependent receptor, beta-barrel domain"/>
    <property type="match status" value="1"/>
</dbReference>
<feature type="domain" description="TonB-dependent receptor-like beta-barrel" evidence="13">
    <location>
        <begin position="257"/>
        <end position="659"/>
    </location>
</feature>
<organism evidence="15 16">
    <name type="scientific">Sphingomonas morindae</name>
    <dbReference type="NCBI Taxonomy" id="1541170"/>
    <lineage>
        <taxon>Bacteria</taxon>
        <taxon>Pseudomonadati</taxon>
        <taxon>Pseudomonadota</taxon>
        <taxon>Alphaproteobacteria</taxon>
        <taxon>Sphingomonadales</taxon>
        <taxon>Sphingomonadaceae</taxon>
        <taxon>Sphingomonas</taxon>
    </lineage>
</organism>
<evidence type="ECO:0000256" key="8">
    <source>
        <dbReference type="ARBA" id="ARBA00023170"/>
    </source>
</evidence>
<gene>
    <name evidence="15" type="ORF">LHA26_12310</name>
</gene>
<dbReference type="PANTHER" id="PTHR30069">
    <property type="entry name" value="TONB-DEPENDENT OUTER MEMBRANE RECEPTOR"/>
    <property type="match status" value="1"/>
</dbReference>
<dbReference type="InterPro" id="IPR039426">
    <property type="entry name" value="TonB-dep_rcpt-like"/>
</dbReference>
<name>A0ABY4X5B5_9SPHN</name>
<dbReference type="InterPro" id="IPR012910">
    <property type="entry name" value="Plug_dom"/>
</dbReference>
<evidence type="ECO:0000256" key="12">
    <source>
        <dbReference type="SAM" id="SignalP"/>
    </source>
</evidence>
<dbReference type="PROSITE" id="PS52016">
    <property type="entry name" value="TONB_DEPENDENT_REC_3"/>
    <property type="match status" value="1"/>
</dbReference>
<evidence type="ECO:0000313" key="15">
    <source>
        <dbReference type="EMBL" id="USI72083.1"/>
    </source>
</evidence>
<protein>
    <submittedName>
        <fullName evidence="15">TonB-dependent receptor</fullName>
    </submittedName>
</protein>
<keyword evidence="16" id="KW-1185">Reference proteome</keyword>
<evidence type="ECO:0000256" key="2">
    <source>
        <dbReference type="ARBA" id="ARBA00022448"/>
    </source>
</evidence>
<evidence type="ECO:0000256" key="4">
    <source>
        <dbReference type="ARBA" id="ARBA00022692"/>
    </source>
</evidence>
<dbReference type="Pfam" id="PF00593">
    <property type="entry name" value="TonB_dep_Rec_b-barrel"/>
    <property type="match status" value="1"/>
</dbReference>
<evidence type="ECO:0000256" key="3">
    <source>
        <dbReference type="ARBA" id="ARBA00022452"/>
    </source>
</evidence>
<evidence type="ECO:0000256" key="5">
    <source>
        <dbReference type="ARBA" id="ARBA00022729"/>
    </source>
</evidence>
<dbReference type="RefSeq" id="WP_252165892.1">
    <property type="nucleotide sequence ID" value="NZ_CP084930.1"/>
</dbReference>